<dbReference type="Proteomes" id="UP000827092">
    <property type="component" value="Unassembled WGS sequence"/>
</dbReference>
<dbReference type="InterPro" id="IPR000299">
    <property type="entry name" value="FERM_domain"/>
</dbReference>
<gene>
    <name evidence="2" type="ORF">JTE90_015711</name>
</gene>
<evidence type="ECO:0000313" key="2">
    <source>
        <dbReference type="EMBL" id="KAG8173459.1"/>
    </source>
</evidence>
<sequence>MSPEESKVNFLKVIFKWATFGSAFFEVKQTTDPNFPEELLIAINKHGVSLIDPSSKDILVTHPFTRISNWSSGNTYFHMTIGNLVRGNKLLCETPLGYKMDDLLTSYISLMLSNMNKQRTIRVKQ</sequence>
<evidence type="ECO:0000313" key="3">
    <source>
        <dbReference type="Proteomes" id="UP000827092"/>
    </source>
</evidence>
<name>A0AAV6TPA2_9ARAC</name>
<dbReference type="PANTHER" id="PTHR22692">
    <property type="entry name" value="MYOSIN VII, XV"/>
    <property type="match status" value="1"/>
</dbReference>
<dbReference type="AlphaFoldDB" id="A0AAV6TPA2"/>
<protein>
    <recommendedName>
        <fullName evidence="1">FERM domain-containing protein</fullName>
    </recommendedName>
</protein>
<feature type="domain" description="FERM" evidence="1">
    <location>
        <begin position="1"/>
        <end position="115"/>
    </location>
</feature>
<dbReference type="InterPro" id="IPR041794">
    <property type="entry name" value="MyoVII_FERM_C2"/>
</dbReference>
<dbReference type="PANTHER" id="PTHR22692:SF33">
    <property type="entry name" value="MYOSIN"/>
    <property type="match status" value="1"/>
</dbReference>
<dbReference type="Pfam" id="PF02174">
    <property type="entry name" value="IRS"/>
    <property type="match status" value="1"/>
</dbReference>
<dbReference type="InterPro" id="IPR051567">
    <property type="entry name" value="Unconventional_Myosin_ATPase"/>
</dbReference>
<dbReference type="InterPro" id="IPR011993">
    <property type="entry name" value="PH-like_dom_sf"/>
</dbReference>
<dbReference type="CDD" id="cd13199">
    <property type="entry name" value="FERM_C2_MyoVII"/>
    <property type="match status" value="1"/>
</dbReference>
<reference evidence="2 3" key="1">
    <citation type="journal article" date="2022" name="Nat. Ecol. Evol.">
        <title>A masculinizing supergene underlies an exaggerated male reproductive morph in a spider.</title>
        <authorList>
            <person name="Hendrickx F."/>
            <person name="De Corte Z."/>
            <person name="Sonet G."/>
            <person name="Van Belleghem S.M."/>
            <person name="Kostlbacher S."/>
            <person name="Vangestel C."/>
        </authorList>
    </citation>
    <scope>NUCLEOTIDE SEQUENCE [LARGE SCALE GENOMIC DNA]</scope>
    <source>
        <strain evidence="2">W744_W776</strain>
    </source>
</reference>
<dbReference type="PROSITE" id="PS50057">
    <property type="entry name" value="FERM_3"/>
    <property type="match status" value="1"/>
</dbReference>
<organism evidence="2 3">
    <name type="scientific">Oedothorax gibbosus</name>
    <dbReference type="NCBI Taxonomy" id="931172"/>
    <lineage>
        <taxon>Eukaryota</taxon>
        <taxon>Metazoa</taxon>
        <taxon>Ecdysozoa</taxon>
        <taxon>Arthropoda</taxon>
        <taxon>Chelicerata</taxon>
        <taxon>Arachnida</taxon>
        <taxon>Araneae</taxon>
        <taxon>Araneomorphae</taxon>
        <taxon>Entelegynae</taxon>
        <taxon>Araneoidea</taxon>
        <taxon>Linyphiidae</taxon>
        <taxon>Erigoninae</taxon>
        <taxon>Oedothorax</taxon>
    </lineage>
</organism>
<dbReference type="InterPro" id="IPR002404">
    <property type="entry name" value="IRS_PTB"/>
</dbReference>
<proteinExistence type="predicted"/>
<accession>A0AAV6TPA2</accession>
<keyword evidence="3" id="KW-1185">Reference proteome</keyword>
<dbReference type="SUPFAM" id="SSF50729">
    <property type="entry name" value="PH domain-like"/>
    <property type="match status" value="1"/>
</dbReference>
<dbReference type="Gene3D" id="2.30.29.30">
    <property type="entry name" value="Pleckstrin-homology domain (PH domain)/Phosphotyrosine-binding domain (PTB)"/>
    <property type="match status" value="1"/>
</dbReference>
<comment type="caution">
    <text evidence="2">The sequence shown here is derived from an EMBL/GenBank/DDBJ whole genome shotgun (WGS) entry which is preliminary data.</text>
</comment>
<dbReference type="FunFam" id="2.30.29.30:FF:000079">
    <property type="entry name" value="unconventional myosin-VIIa"/>
    <property type="match status" value="1"/>
</dbReference>
<evidence type="ECO:0000259" key="1">
    <source>
        <dbReference type="PROSITE" id="PS50057"/>
    </source>
</evidence>
<dbReference type="EMBL" id="JAFNEN010001748">
    <property type="protein sequence ID" value="KAG8173459.1"/>
    <property type="molecule type" value="Genomic_DNA"/>
</dbReference>